<dbReference type="PANTHER" id="PTHR43133">
    <property type="entry name" value="RNA POLYMERASE ECF-TYPE SIGMA FACTO"/>
    <property type="match status" value="1"/>
</dbReference>
<dbReference type="Gene3D" id="1.10.1740.10">
    <property type="match status" value="1"/>
</dbReference>
<dbReference type="SUPFAM" id="SSF88659">
    <property type="entry name" value="Sigma3 and sigma4 domains of RNA polymerase sigma factors"/>
    <property type="match status" value="1"/>
</dbReference>
<keyword evidence="5 6" id="KW-0804">Transcription</keyword>
<dbReference type="GO" id="GO:0006352">
    <property type="term" value="P:DNA-templated transcription initiation"/>
    <property type="evidence" value="ECO:0007669"/>
    <property type="project" value="InterPro"/>
</dbReference>
<dbReference type="GO" id="GO:0006950">
    <property type="term" value="P:response to stress"/>
    <property type="evidence" value="ECO:0007669"/>
    <property type="project" value="UniProtKB-ARBA"/>
</dbReference>
<evidence type="ECO:0000259" key="7">
    <source>
        <dbReference type="Pfam" id="PF04542"/>
    </source>
</evidence>
<dbReference type="Pfam" id="PF04542">
    <property type="entry name" value="Sigma70_r2"/>
    <property type="match status" value="1"/>
</dbReference>
<reference evidence="9" key="1">
    <citation type="submission" date="2014-07" db="EMBL/GenBank/DDBJ databases">
        <authorList>
            <person name="Hornung V.Bastian."/>
        </authorList>
    </citation>
    <scope>NUCLEOTIDE SEQUENCE</scope>
    <source>
        <strain evidence="9">PCE-S</strain>
    </source>
</reference>
<dbReference type="AlphaFoldDB" id="A0A098B8H2"/>
<dbReference type="PROSITE" id="PS01063">
    <property type="entry name" value="SIGMA70_ECF"/>
    <property type="match status" value="1"/>
</dbReference>
<sequence length="189" mass="22048">MDASDATLLKVYRKNKNQGLELLYDRYKKYIYTIAYHYTGNKEDALDLTQEVFLSIFRSLDRFDDSFSMLPWIKRITVNKCLNYLRDKKDILSLNQTNESGQEIQELLPSSNQTEEATLYLDTKETLTKAIHALPAEERMALILRHMKGMKYEEIAKIMGVPLGTVKTYLHRGRKSLKTSLSKDGLWER</sequence>
<dbReference type="InterPro" id="IPR013249">
    <property type="entry name" value="RNA_pol_sigma70_r4_t2"/>
</dbReference>
<keyword evidence="2 6" id="KW-0805">Transcription regulation</keyword>
<dbReference type="RefSeq" id="WP_144677076.1">
    <property type="nucleotide sequence ID" value="NZ_JAYFNZ010000040.1"/>
</dbReference>
<keyword evidence="3 6" id="KW-0731">Sigma factor</keyword>
<gene>
    <name evidence="9" type="ORF">DPCES_4791</name>
</gene>
<dbReference type="PATRIC" id="fig|49338.4.peg.5155"/>
<dbReference type="InterPro" id="IPR036388">
    <property type="entry name" value="WH-like_DNA-bd_sf"/>
</dbReference>
<dbReference type="NCBIfam" id="TIGR02937">
    <property type="entry name" value="sigma70-ECF"/>
    <property type="match status" value="1"/>
</dbReference>
<dbReference type="SUPFAM" id="SSF88946">
    <property type="entry name" value="Sigma2 domain of RNA polymerase sigma factors"/>
    <property type="match status" value="1"/>
</dbReference>
<evidence type="ECO:0000313" key="9">
    <source>
        <dbReference type="EMBL" id="CDX04677.1"/>
    </source>
</evidence>
<accession>A0A098B8H2</accession>
<evidence type="ECO:0000256" key="5">
    <source>
        <dbReference type="ARBA" id="ARBA00023163"/>
    </source>
</evidence>
<evidence type="ECO:0000256" key="3">
    <source>
        <dbReference type="ARBA" id="ARBA00023082"/>
    </source>
</evidence>
<protein>
    <recommendedName>
        <fullName evidence="6">RNA polymerase sigma factor</fullName>
    </recommendedName>
</protein>
<dbReference type="Pfam" id="PF08281">
    <property type="entry name" value="Sigma70_r4_2"/>
    <property type="match status" value="1"/>
</dbReference>
<dbReference type="InterPro" id="IPR039425">
    <property type="entry name" value="RNA_pol_sigma-70-like"/>
</dbReference>
<dbReference type="GO" id="GO:0003677">
    <property type="term" value="F:DNA binding"/>
    <property type="evidence" value="ECO:0007669"/>
    <property type="project" value="UniProtKB-KW"/>
</dbReference>
<evidence type="ECO:0000256" key="2">
    <source>
        <dbReference type="ARBA" id="ARBA00023015"/>
    </source>
</evidence>
<comment type="similarity">
    <text evidence="1 6">Belongs to the sigma-70 factor family. ECF subfamily.</text>
</comment>
<dbReference type="InterPro" id="IPR013325">
    <property type="entry name" value="RNA_pol_sigma_r2"/>
</dbReference>
<evidence type="ECO:0000259" key="8">
    <source>
        <dbReference type="Pfam" id="PF08281"/>
    </source>
</evidence>
<dbReference type="Gene3D" id="1.10.10.10">
    <property type="entry name" value="Winged helix-like DNA-binding domain superfamily/Winged helix DNA-binding domain"/>
    <property type="match status" value="1"/>
</dbReference>
<dbReference type="GO" id="GO:0016987">
    <property type="term" value="F:sigma factor activity"/>
    <property type="evidence" value="ECO:0007669"/>
    <property type="project" value="UniProtKB-KW"/>
</dbReference>
<dbReference type="InterPro" id="IPR000838">
    <property type="entry name" value="RNA_pol_sigma70_ECF_CS"/>
</dbReference>
<dbReference type="CDD" id="cd06171">
    <property type="entry name" value="Sigma70_r4"/>
    <property type="match status" value="1"/>
</dbReference>
<dbReference type="InterPro" id="IPR013324">
    <property type="entry name" value="RNA_pol_sigma_r3/r4-like"/>
</dbReference>
<keyword evidence="4 6" id="KW-0238">DNA-binding</keyword>
<feature type="domain" description="RNA polymerase sigma-70 region 2" evidence="7">
    <location>
        <begin position="23"/>
        <end position="89"/>
    </location>
</feature>
<dbReference type="PANTHER" id="PTHR43133:SF8">
    <property type="entry name" value="RNA POLYMERASE SIGMA FACTOR HI_1459-RELATED"/>
    <property type="match status" value="1"/>
</dbReference>
<proteinExistence type="inferred from homology"/>
<evidence type="ECO:0000256" key="4">
    <source>
        <dbReference type="ARBA" id="ARBA00023125"/>
    </source>
</evidence>
<feature type="domain" description="RNA polymerase sigma factor 70 region 4 type 2" evidence="8">
    <location>
        <begin position="126"/>
        <end position="177"/>
    </location>
</feature>
<name>A0A098B8H2_DESHA</name>
<evidence type="ECO:0000256" key="1">
    <source>
        <dbReference type="ARBA" id="ARBA00010641"/>
    </source>
</evidence>
<organism evidence="9">
    <name type="scientific">Desulfitobacterium hafniense</name>
    <name type="common">Desulfitobacterium frappieri</name>
    <dbReference type="NCBI Taxonomy" id="49338"/>
    <lineage>
        <taxon>Bacteria</taxon>
        <taxon>Bacillati</taxon>
        <taxon>Bacillota</taxon>
        <taxon>Clostridia</taxon>
        <taxon>Eubacteriales</taxon>
        <taxon>Desulfitobacteriaceae</taxon>
        <taxon>Desulfitobacterium</taxon>
    </lineage>
</organism>
<dbReference type="InterPro" id="IPR007627">
    <property type="entry name" value="RNA_pol_sigma70_r2"/>
</dbReference>
<evidence type="ECO:0000256" key="6">
    <source>
        <dbReference type="RuleBase" id="RU000716"/>
    </source>
</evidence>
<dbReference type="EMBL" id="LK996017">
    <property type="protein sequence ID" value="CDX04677.1"/>
    <property type="molecule type" value="Genomic_DNA"/>
</dbReference>
<dbReference type="InterPro" id="IPR014284">
    <property type="entry name" value="RNA_pol_sigma-70_dom"/>
</dbReference>